<dbReference type="AlphaFoldDB" id="A0A103YL47"/>
<reference evidence="1 2" key="1">
    <citation type="journal article" date="2016" name="Sci. Rep.">
        <title>The genome sequence of the outbreeding globe artichoke constructed de novo incorporating a phase-aware low-pass sequencing strategy of F1 progeny.</title>
        <authorList>
            <person name="Scaglione D."/>
            <person name="Reyes-Chin-Wo S."/>
            <person name="Acquadro A."/>
            <person name="Froenicke L."/>
            <person name="Portis E."/>
            <person name="Beitel C."/>
            <person name="Tirone M."/>
            <person name="Mauro R."/>
            <person name="Lo Monaco A."/>
            <person name="Mauromicale G."/>
            <person name="Faccioli P."/>
            <person name="Cattivelli L."/>
            <person name="Rieseberg L."/>
            <person name="Michelmore R."/>
            <person name="Lanteri S."/>
        </authorList>
    </citation>
    <scope>NUCLEOTIDE SEQUENCE [LARGE SCALE GENOMIC DNA]</scope>
    <source>
        <strain evidence="1">2C</strain>
    </source>
</reference>
<sequence length="136" mass="15047">MAKSSWPYPAFRILSQPNAESIRAWAPITDTGWFGANTSTTIRSFGLGRVMRQLAVIVRTYAQTTFDDVVWNLWPINASQAITSSSNVSLPSTIGVAEGSLTRFTPHLSDDDITNMFAMAETVREVLPHVPDELIF</sequence>
<accession>A0A103YL47</accession>
<comment type="caution">
    <text evidence="1">The sequence shown here is derived from an EMBL/GenBank/DDBJ whole genome shotgun (WGS) entry which is preliminary data.</text>
</comment>
<evidence type="ECO:0000313" key="2">
    <source>
        <dbReference type="Proteomes" id="UP000243975"/>
    </source>
</evidence>
<proteinExistence type="predicted"/>
<protein>
    <submittedName>
        <fullName evidence="1">Uncharacterized protein</fullName>
    </submittedName>
</protein>
<dbReference type="Proteomes" id="UP000243975">
    <property type="component" value="Unassembled WGS sequence"/>
</dbReference>
<evidence type="ECO:0000313" key="1">
    <source>
        <dbReference type="EMBL" id="KVI11094.1"/>
    </source>
</evidence>
<dbReference type="OMA" id="AVIVRTY"/>
<name>A0A103YL47_CYNCS</name>
<dbReference type="STRING" id="59895.A0A103YL47"/>
<dbReference type="EMBL" id="LEKV01000918">
    <property type="protein sequence ID" value="KVI11094.1"/>
    <property type="molecule type" value="Genomic_DNA"/>
</dbReference>
<organism evidence="1 2">
    <name type="scientific">Cynara cardunculus var. scolymus</name>
    <name type="common">Globe artichoke</name>
    <name type="synonym">Cynara scolymus</name>
    <dbReference type="NCBI Taxonomy" id="59895"/>
    <lineage>
        <taxon>Eukaryota</taxon>
        <taxon>Viridiplantae</taxon>
        <taxon>Streptophyta</taxon>
        <taxon>Embryophyta</taxon>
        <taxon>Tracheophyta</taxon>
        <taxon>Spermatophyta</taxon>
        <taxon>Magnoliopsida</taxon>
        <taxon>eudicotyledons</taxon>
        <taxon>Gunneridae</taxon>
        <taxon>Pentapetalae</taxon>
        <taxon>asterids</taxon>
        <taxon>campanulids</taxon>
        <taxon>Asterales</taxon>
        <taxon>Asteraceae</taxon>
        <taxon>Carduoideae</taxon>
        <taxon>Cardueae</taxon>
        <taxon>Carduinae</taxon>
        <taxon>Cynara</taxon>
    </lineage>
</organism>
<gene>
    <name evidence="1" type="ORF">Ccrd_010499</name>
</gene>
<keyword evidence="2" id="KW-1185">Reference proteome</keyword>
<dbReference type="Gramene" id="KVI11094">
    <property type="protein sequence ID" value="KVI11094"/>
    <property type="gene ID" value="Ccrd_010499"/>
</dbReference>